<dbReference type="RefSeq" id="WP_139243486.1">
    <property type="nucleotide sequence ID" value="NZ_FRFD01000016.1"/>
</dbReference>
<sequence>MPDKKYNQKHLTMTERIWIEKGLNDGETFASIARRIEKHPTTIAKEVKRNRYFPPLKDR</sequence>
<keyword evidence="3" id="KW-1185">Reference proteome</keyword>
<reference evidence="2 3" key="1">
    <citation type="submission" date="2016-12" db="EMBL/GenBank/DDBJ databases">
        <authorList>
            <person name="Song W.-J."/>
            <person name="Kurnit D.M."/>
        </authorList>
    </citation>
    <scope>NUCLEOTIDE SEQUENCE [LARGE SCALE GENOMIC DNA]</scope>
    <source>
        <strain evidence="2 3">DSM 12503</strain>
    </source>
</reference>
<name>A0A1M7YN13_9FIRM</name>
<organism evidence="2 3">
    <name type="scientific">Anaerocolumna xylanovorans DSM 12503</name>
    <dbReference type="NCBI Taxonomy" id="1121345"/>
    <lineage>
        <taxon>Bacteria</taxon>
        <taxon>Bacillati</taxon>
        <taxon>Bacillota</taxon>
        <taxon>Clostridia</taxon>
        <taxon>Lachnospirales</taxon>
        <taxon>Lachnospiraceae</taxon>
        <taxon>Anaerocolumna</taxon>
    </lineage>
</organism>
<dbReference type="EMBL" id="FRFD01000016">
    <property type="protein sequence ID" value="SHO54033.1"/>
    <property type="molecule type" value="Genomic_DNA"/>
</dbReference>
<evidence type="ECO:0000313" key="2">
    <source>
        <dbReference type="EMBL" id="SHO54033.1"/>
    </source>
</evidence>
<dbReference type="Proteomes" id="UP000184612">
    <property type="component" value="Unassembled WGS sequence"/>
</dbReference>
<evidence type="ECO:0000313" key="3">
    <source>
        <dbReference type="Proteomes" id="UP000184612"/>
    </source>
</evidence>
<dbReference type="AlphaFoldDB" id="A0A1M7YN13"/>
<proteinExistence type="predicted"/>
<feature type="domain" description="Transposase IS30-like HTH" evidence="1">
    <location>
        <begin position="8"/>
        <end position="50"/>
    </location>
</feature>
<protein>
    <submittedName>
        <fullName evidence="2">Helix-turn-helix domain-containing protein</fullName>
    </submittedName>
</protein>
<feature type="non-terminal residue" evidence="2">
    <location>
        <position position="59"/>
    </location>
</feature>
<dbReference type="Pfam" id="PF13936">
    <property type="entry name" value="HTH_38"/>
    <property type="match status" value="1"/>
</dbReference>
<dbReference type="InterPro" id="IPR025246">
    <property type="entry name" value="IS30-like_HTH"/>
</dbReference>
<dbReference type="OrthoDB" id="9776104at2"/>
<accession>A0A1M7YN13</accession>
<gene>
    <name evidence="2" type="ORF">SAMN02745217_04472</name>
</gene>
<evidence type="ECO:0000259" key="1">
    <source>
        <dbReference type="Pfam" id="PF13936"/>
    </source>
</evidence>